<dbReference type="Pfam" id="PF00224">
    <property type="entry name" value="PK"/>
    <property type="match status" value="1"/>
</dbReference>
<dbReference type="GO" id="GO:0000287">
    <property type="term" value="F:magnesium ion binding"/>
    <property type="evidence" value="ECO:0007669"/>
    <property type="project" value="InterPro"/>
</dbReference>
<dbReference type="EMBL" id="AMCI01003251">
    <property type="protein sequence ID" value="EJX00735.1"/>
    <property type="molecule type" value="Genomic_DNA"/>
</dbReference>
<evidence type="ECO:0000256" key="6">
    <source>
        <dbReference type="ARBA" id="ARBA00022741"/>
    </source>
</evidence>
<dbReference type="InterPro" id="IPR015813">
    <property type="entry name" value="Pyrv/PenolPyrv_kinase-like_dom"/>
</dbReference>
<comment type="similarity">
    <text evidence="2">Belongs to the pyruvate kinase family.</text>
</comment>
<dbReference type="GO" id="GO:0005524">
    <property type="term" value="F:ATP binding"/>
    <property type="evidence" value="ECO:0007669"/>
    <property type="project" value="UniProtKB-KW"/>
</dbReference>
<protein>
    <recommendedName>
        <fullName evidence="3">pyruvate kinase</fullName>
        <ecNumber evidence="3">2.7.1.40</ecNumber>
    </recommendedName>
</protein>
<evidence type="ECO:0000256" key="8">
    <source>
        <dbReference type="ARBA" id="ARBA00022840"/>
    </source>
</evidence>
<feature type="domain" description="Pyruvate kinase barrel" evidence="12">
    <location>
        <begin position="1"/>
        <end position="98"/>
    </location>
</feature>
<dbReference type="SUPFAM" id="SSF51621">
    <property type="entry name" value="Phosphoenolpyruvate/pyruvate domain"/>
    <property type="match status" value="1"/>
</dbReference>
<evidence type="ECO:0000256" key="10">
    <source>
        <dbReference type="ARBA" id="ARBA00023152"/>
    </source>
</evidence>
<keyword evidence="8" id="KW-0067">ATP-binding</keyword>
<keyword evidence="11 13" id="KW-0670">Pyruvate</keyword>
<name>J9GLS9_9ZZZZ</name>
<reference evidence="13" key="1">
    <citation type="journal article" date="2012" name="PLoS ONE">
        <title>Gene sets for utilization of primary and secondary nutrition supplies in the distal gut of endangered iberian lynx.</title>
        <authorList>
            <person name="Alcaide M."/>
            <person name="Messina E."/>
            <person name="Richter M."/>
            <person name="Bargiela R."/>
            <person name="Peplies J."/>
            <person name="Huws S.A."/>
            <person name="Newbold C.J."/>
            <person name="Golyshin P.N."/>
            <person name="Simon M.A."/>
            <person name="Lopez G."/>
            <person name="Yakimov M.M."/>
            <person name="Ferrer M."/>
        </authorList>
    </citation>
    <scope>NUCLEOTIDE SEQUENCE</scope>
</reference>
<evidence type="ECO:0000256" key="3">
    <source>
        <dbReference type="ARBA" id="ARBA00012142"/>
    </source>
</evidence>
<dbReference type="EC" id="2.7.1.40" evidence="3"/>
<comment type="pathway">
    <text evidence="1">Carbohydrate degradation; glycolysis; pyruvate from D-glyceraldehyde 3-phosphate: step 5/5.</text>
</comment>
<dbReference type="GO" id="GO:0016301">
    <property type="term" value="F:kinase activity"/>
    <property type="evidence" value="ECO:0007669"/>
    <property type="project" value="UniProtKB-KW"/>
</dbReference>
<evidence type="ECO:0000256" key="7">
    <source>
        <dbReference type="ARBA" id="ARBA00022777"/>
    </source>
</evidence>
<dbReference type="InterPro" id="IPR015793">
    <property type="entry name" value="Pyrv_Knase_brl"/>
</dbReference>
<keyword evidence="4 13" id="KW-0808">Transferase</keyword>
<evidence type="ECO:0000256" key="9">
    <source>
        <dbReference type="ARBA" id="ARBA00022842"/>
    </source>
</evidence>
<accession>J9GLS9</accession>
<dbReference type="InterPro" id="IPR001697">
    <property type="entry name" value="Pyr_Knase"/>
</dbReference>
<comment type="caution">
    <text evidence="13">The sequence shown here is derived from an EMBL/GenBank/DDBJ whole genome shotgun (WGS) entry which is preliminary data.</text>
</comment>
<gene>
    <name evidence="13" type="ORF">EVA_11158</name>
</gene>
<dbReference type="PANTHER" id="PTHR11817">
    <property type="entry name" value="PYRUVATE KINASE"/>
    <property type="match status" value="1"/>
</dbReference>
<evidence type="ECO:0000256" key="4">
    <source>
        <dbReference type="ARBA" id="ARBA00022679"/>
    </source>
</evidence>
<dbReference type="GO" id="GO:0030955">
    <property type="term" value="F:potassium ion binding"/>
    <property type="evidence" value="ECO:0007669"/>
    <property type="project" value="InterPro"/>
</dbReference>
<evidence type="ECO:0000256" key="11">
    <source>
        <dbReference type="ARBA" id="ARBA00023317"/>
    </source>
</evidence>
<feature type="non-terminal residue" evidence="13">
    <location>
        <position position="101"/>
    </location>
</feature>
<dbReference type="Gene3D" id="3.20.20.60">
    <property type="entry name" value="Phosphoenolpyruvate-binding domains"/>
    <property type="match status" value="1"/>
</dbReference>
<sequence length="101" mass="11580">MRKTKIICTLGPAVDSEEKLKEMIKNGLDCARLNFSHGTHEEQKVRIDRVKKVREELGKPLPILLDTKGPEIRLRDFENKKISLKTGDIFTFSPDYNLIGN</sequence>
<keyword evidence="7 13" id="KW-0418">Kinase</keyword>
<keyword evidence="6" id="KW-0547">Nucleotide-binding</keyword>
<proteinExistence type="inferred from homology"/>
<evidence type="ECO:0000313" key="13">
    <source>
        <dbReference type="EMBL" id="EJX00735.1"/>
    </source>
</evidence>
<evidence type="ECO:0000259" key="12">
    <source>
        <dbReference type="Pfam" id="PF00224"/>
    </source>
</evidence>
<keyword evidence="10" id="KW-0324">Glycolysis</keyword>
<keyword evidence="5" id="KW-0479">Metal-binding</keyword>
<dbReference type="GO" id="GO:0004743">
    <property type="term" value="F:pyruvate kinase activity"/>
    <property type="evidence" value="ECO:0007669"/>
    <property type="project" value="UniProtKB-EC"/>
</dbReference>
<dbReference type="UniPathway" id="UPA00109">
    <property type="reaction ID" value="UER00188"/>
</dbReference>
<evidence type="ECO:0000256" key="2">
    <source>
        <dbReference type="ARBA" id="ARBA00008663"/>
    </source>
</evidence>
<dbReference type="AlphaFoldDB" id="J9GLS9"/>
<evidence type="ECO:0000256" key="5">
    <source>
        <dbReference type="ARBA" id="ARBA00022723"/>
    </source>
</evidence>
<keyword evidence="9" id="KW-0460">Magnesium</keyword>
<organism evidence="13">
    <name type="scientific">gut metagenome</name>
    <dbReference type="NCBI Taxonomy" id="749906"/>
    <lineage>
        <taxon>unclassified sequences</taxon>
        <taxon>metagenomes</taxon>
        <taxon>organismal metagenomes</taxon>
    </lineage>
</organism>
<evidence type="ECO:0000256" key="1">
    <source>
        <dbReference type="ARBA" id="ARBA00004997"/>
    </source>
</evidence>
<dbReference type="InterPro" id="IPR040442">
    <property type="entry name" value="Pyrv_kinase-like_dom_sf"/>
</dbReference>